<evidence type="ECO:0000313" key="4">
    <source>
        <dbReference type="Proteomes" id="UP000192775"/>
    </source>
</evidence>
<evidence type="ECO:0000259" key="2">
    <source>
        <dbReference type="Pfam" id="PF04069"/>
    </source>
</evidence>
<keyword evidence="1" id="KW-0732">Signal</keyword>
<dbReference type="EMBL" id="CP020715">
    <property type="protein sequence ID" value="ARJ04923.1"/>
    <property type="molecule type" value="Genomic_DNA"/>
</dbReference>
<dbReference type="Proteomes" id="UP000192775">
    <property type="component" value="Chromosome"/>
</dbReference>
<dbReference type="PROSITE" id="PS51257">
    <property type="entry name" value="PROKAR_LIPOPROTEIN"/>
    <property type="match status" value="1"/>
</dbReference>
<dbReference type="Gene3D" id="3.40.190.10">
    <property type="entry name" value="Periplasmic binding protein-like II"/>
    <property type="match status" value="1"/>
</dbReference>
<sequence>MFTARKKGRLAVIGAVAVSAAVALAGCSSSSSPLDAGSTSGASTSGSDTIVIGSQAYYSNEIIAEIYAQALEAQGVSVQRQFNIGQREAYIPSLEDGSVTLFPEYTGNLLQYFDSSATATSPEDVYTALQGALPQGLEALDYAEATDQDSYNVTKEWSEQNGVTSLEDLSKVTTPLTVGANSEFQTRPYGPDGLKSAYGVTVTVTPIEDSGGPLTVKALKDGQVQLADIYSADPNIATNDLVTLKDPKGLILAQNVVPIINSAAVTDQVKEVINKVSAALTVDDLIALNSKSVNDQESTDKIASDWLTEKGLK</sequence>
<dbReference type="STRING" id="1619308.B5808_06625"/>
<protein>
    <submittedName>
        <fullName evidence="3">Glycine/betaine ABC transporter</fullName>
    </submittedName>
</protein>
<dbReference type="KEGG" id="cphy:B5808_06625"/>
<gene>
    <name evidence="3" type="ORF">B5808_06625</name>
</gene>
<keyword evidence="4" id="KW-1185">Reference proteome</keyword>
<dbReference type="GO" id="GO:0043190">
    <property type="term" value="C:ATP-binding cassette (ABC) transporter complex"/>
    <property type="evidence" value="ECO:0007669"/>
    <property type="project" value="InterPro"/>
</dbReference>
<evidence type="ECO:0000313" key="3">
    <source>
        <dbReference type="EMBL" id="ARJ04923.1"/>
    </source>
</evidence>
<feature type="signal peptide" evidence="1">
    <location>
        <begin position="1"/>
        <end position="25"/>
    </location>
</feature>
<accession>A0A1X9LIC8</accession>
<evidence type="ECO:0000256" key="1">
    <source>
        <dbReference type="SAM" id="SignalP"/>
    </source>
</evidence>
<dbReference type="Pfam" id="PF04069">
    <property type="entry name" value="OpuAC"/>
    <property type="match status" value="1"/>
</dbReference>
<organism evidence="3 4">
    <name type="scientific">Cnuibacter physcomitrellae</name>
    <dbReference type="NCBI Taxonomy" id="1619308"/>
    <lineage>
        <taxon>Bacteria</taxon>
        <taxon>Bacillati</taxon>
        <taxon>Actinomycetota</taxon>
        <taxon>Actinomycetes</taxon>
        <taxon>Micrococcales</taxon>
        <taxon>Microbacteriaceae</taxon>
        <taxon>Cnuibacter</taxon>
    </lineage>
</organism>
<dbReference type="InterPro" id="IPR007210">
    <property type="entry name" value="ABC_Gly_betaine_transp_sub-bd"/>
</dbReference>
<dbReference type="AlphaFoldDB" id="A0A1X9LIC8"/>
<reference evidence="3 4" key="1">
    <citation type="submission" date="2017-04" db="EMBL/GenBank/DDBJ databases">
        <authorList>
            <person name="Afonso C.L."/>
            <person name="Miller P.J."/>
            <person name="Scott M.A."/>
            <person name="Spackman E."/>
            <person name="Goraichik I."/>
            <person name="Dimitrov K.M."/>
            <person name="Suarez D.L."/>
            <person name="Swayne D.E."/>
        </authorList>
    </citation>
    <scope>NUCLEOTIDE SEQUENCE [LARGE SCALE GENOMIC DNA]</scope>
    <source>
        <strain evidence="4">XA(T)</strain>
    </source>
</reference>
<dbReference type="SUPFAM" id="SSF53850">
    <property type="entry name" value="Periplasmic binding protein-like II"/>
    <property type="match status" value="1"/>
</dbReference>
<dbReference type="CDD" id="cd13606">
    <property type="entry name" value="PBP2_ProX_like"/>
    <property type="match status" value="1"/>
</dbReference>
<feature type="domain" description="ABC-type glycine betaine transport system substrate-binding" evidence="2">
    <location>
        <begin position="48"/>
        <end position="309"/>
    </location>
</feature>
<dbReference type="Gene3D" id="3.40.190.120">
    <property type="entry name" value="Osmoprotection protein (prox), domain 2"/>
    <property type="match status" value="1"/>
</dbReference>
<proteinExistence type="predicted"/>
<feature type="chain" id="PRO_5039385131" evidence="1">
    <location>
        <begin position="26"/>
        <end position="313"/>
    </location>
</feature>
<dbReference type="RefSeq" id="WP_085019061.1">
    <property type="nucleotide sequence ID" value="NZ_BMHD01000002.1"/>
</dbReference>
<dbReference type="GO" id="GO:0022857">
    <property type="term" value="F:transmembrane transporter activity"/>
    <property type="evidence" value="ECO:0007669"/>
    <property type="project" value="InterPro"/>
</dbReference>
<name>A0A1X9LIC8_9MICO</name>